<sequence length="405" mass="45863">MVSDVFGAGVGVRQDPFHVVQRFTEKVKDKTEKKLLAKRLHDSIYDVDGCLRSPAQMSERIKEAVGSVSSRHLNCSDHEWTGTLNNNLEQIKRGGLYVENNTYKEGGGPAIRTASWCRGVVPDSPQLEFVSKLLSEPHPRPQYRSVTDHDFGFEQWGQLFETARVDSAVLEVNLHQSHQHSRNIKELLSRQAVFSTTSRLPEASFFYSLRLSQLDYEAAAGFSLEELALLRQLRREQAKAAGQHELRVNHLPNDQVSLGKQLNTGQPKLAESWAECPPVTTIMYNVVVGSNLNKKLNLRRRSYATLAPKISKKESHQTNKQSFVGTRGLFNFESQGMVDDGATGHEQAFQINLFTALRQMVKFPGKRKAFVRVYDFASHICHGIHPKSPSNLTMRWEYLETCRKP</sequence>
<evidence type="ECO:0000313" key="1">
    <source>
        <dbReference type="EMBL" id="ETN09731.1"/>
    </source>
</evidence>
<gene>
    <name evidence="1" type="ORF">PPTG_11334</name>
</gene>
<name>W2QA43_PHYN3</name>
<dbReference type="VEuPathDB" id="FungiDB:PPTG_11334"/>
<dbReference type="OMA" id="DFASHIC"/>
<accession>W2QA43</accession>
<proteinExistence type="predicted"/>
<protein>
    <submittedName>
        <fullName evidence="1">Uncharacterized protein</fullName>
    </submittedName>
</protein>
<dbReference type="OrthoDB" id="10538614at2759"/>
<evidence type="ECO:0000313" key="2">
    <source>
        <dbReference type="Proteomes" id="UP000018817"/>
    </source>
</evidence>
<dbReference type="Proteomes" id="UP000018817">
    <property type="component" value="Unassembled WGS sequence"/>
</dbReference>
<dbReference type="GeneID" id="20180891"/>
<reference evidence="1 2" key="2">
    <citation type="submission" date="2013-11" db="EMBL/GenBank/DDBJ databases">
        <title>The Genome Sequence of Phytophthora parasitica INRA-310.</title>
        <authorList>
            <consortium name="The Broad Institute Genomics Platform"/>
            <person name="Russ C."/>
            <person name="Tyler B."/>
            <person name="Panabieres F."/>
            <person name="Shan W."/>
            <person name="Tripathy S."/>
            <person name="Grunwald N."/>
            <person name="Machado M."/>
            <person name="Johnson C.S."/>
            <person name="Arredondo F."/>
            <person name="Hong C."/>
            <person name="Coffey M."/>
            <person name="Young S.K."/>
            <person name="Zeng Q."/>
            <person name="Gargeya S."/>
            <person name="Fitzgerald M."/>
            <person name="Abouelleil A."/>
            <person name="Alvarado L."/>
            <person name="Chapman S.B."/>
            <person name="Gainer-Dewar J."/>
            <person name="Goldberg J."/>
            <person name="Griggs A."/>
            <person name="Gujja S."/>
            <person name="Hansen M."/>
            <person name="Howarth C."/>
            <person name="Imamovic A."/>
            <person name="Ireland A."/>
            <person name="Larimer J."/>
            <person name="McCowan C."/>
            <person name="Murphy C."/>
            <person name="Pearson M."/>
            <person name="Poon T.W."/>
            <person name="Priest M."/>
            <person name="Roberts A."/>
            <person name="Saif S."/>
            <person name="Shea T."/>
            <person name="Sykes S."/>
            <person name="Wortman J."/>
            <person name="Nusbaum C."/>
            <person name="Birren B."/>
        </authorList>
    </citation>
    <scope>NUCLEOTIDE SEQUENCE [LARGE SCALE GENOMIC DNA]</scope>
    <source>
        <strain evidence="1 2">INRA-310</strain>
    </source>
</reference>
<organism evidence="1 2">
    <name type="scientific">Phytophthora nicotianae (strain INRA-310)</name>
    <name type="common">Phytophthora parasitica</name>
    <dbReference type="NCBI Taxonomy" id="761204"/>
    <lineage>
        <taxon>Eukaryota</taxon>
        <taxon>Sar</taxon>
        <taxon>Stramenopiles</taxon>
        <taxon>Oomycota</taxon>
        <taxon>Peronosporomycetes</taxon>
        <taxon>Peronosporales</taxon>
        <taxon>Peronosporaceae</taxon>
        <taxon>Phytophthora</taxon>
    </lineage>
</organism>
<dbReference type="RefSeq" id="XP_008904877.1">
    <property type="nucleotide sequence ID" value="XM_008906629.1"/>
</dbReference>
<dbReference type="AlphaFoldDB" id="W2QA43"/>
<dbReference type="EMBL" id="KI669584">
    <property type="protein sequence ID" value="ETN09731.1"/>
    <property type="molecule type" value="Genomic_DNA"/>
</dbReference>
<reference evidence="2" key="1">
    <citation type="submission" date="2011-12" db="EMBL/GenBank/DDBJ databases">
        <authorList>
            <consortium name="The Broad Institute Genome Sequencing Platform"/>
            <person name="Russ C."/>
            <person name="Tyler B."/>
            <person name="Panabieres F."/>
            <person name="Shan W."/>
            <person name="Tripathy S."/>
            <person name="Grunwald N."/>
            <person name="Machado M."/>
            <person name="Young S.K."/>
            <person name="Zeng Q."/>
            <person name="Gargeya S."/>
            <person name="Fitzgerald M."/>
            <person name="Haas B."/>
            <person name="Abouelleil A."/>
            <person name="Alvarado L."/>
            <person name="Arachchi H.M."/>
            <person name="Berlin A."/>
            <person name="Chapman S.B."/>
            <person name="Gearin G."/>
            <person name="Goldberg J."/>
            <person name="Griggs A."/>
            <person name="Gujja S."/>
            <person name="Hansen M."/>
            <person name="Heiman D."/>
            <person name="Howarth C."/>
            <person name="Larimer J."/>
            <person name="Lui A."/>
            <person name="MacDonald P.J.P."/>
            <person name="McCowen C."/>
            <person name="Montmayeur A."/>
            <person name="Murphy C."/>
            <person name="Neiman D."/>
            <person name="Pearson M."/>
            <person name="Priest M."/>
            <person name="Roberts A."/>
            <person name="Saif S."/>
            <person name="Shea T."/>
            <person name="Sisk P."/>
            <person name="Stolte C."/>
            <person name="Sykes S."/>
            <person name="Wortman J."/>
            <person name="Nusbaum C."/>
            <person name="Birren B."/>
        </authorList>
    </citation>
    <scope>NUCLEOTIDE SEQUENCE [LARGE SCALE GENOMIC DNA]</scope>
    <source>
        <strain evidence="2">INRA-310</strain>
    </source>
</reference>